<keyword evidence="2" id="KW-1185">Reference proteome</keyword>
<dbReference type="Proteomes" id="UP000594262">
    <property type="component" value="Unplaced"/>
</dbReference>
<protein>
    <submittedName>
        <fullName evidence="1">Uncharacterized protein</fullName>
    </submittedName>
</protein>
<sequence length="419" mass="49221">MKRAASTSIDDEDERYYCTPSTLTEQHFKILKSLFQNANTNMSSLIEIYRKLSEKLDESDFPKLYKVHGIVQPIYKWLDLLYLREFKHQWAGNPDPEKINFKFLFKRTDKEILPLESHKQYIYEAHRGIKTFKGMYSRDKHRNYRHNDAKTTKKLLRTKFTVGKYEFGIPEDSIMNEVSLCEQCKIFQRDKIPVIKKPWIPRKHVEPPPKSTNGSADNGAVLRYPITQAWEWSNEESIWYNRSGLKAENDRLAKIRNIIQEIGVDLPATLTGNPSAQKRVLTKIVCAKMMINDKTEQLQPEQYNMNVQTLCEGMDTFFEESLKHCNYKTFMYDINSLLFNKVSLTDDRHKLWDNLWEQFESRLQDILKLDQTIPRKQIDGFTIDFDKPVQLTKQDLDGFEIGVKDHEKEAGNSSLVSPN</sequence>
<organism evidence="1 2">
    <name type="scientific">Clytia hemisphaerica</name>
    <dbReference type="NCBI Taxonomy" id="252671"/>
    <lineage>
        <taxon>Eukaryota</taxon>
        <taxon>Metazoa</taxon>
        <taxon>Cnidaria</taxon>
        <taxon>Hydrozoa</taxon>
        <taxon>Hydroidolina</taxon>
        <taxon>Leptothecata</taxon>
        <taxon>Obeliida</taxon>
        <taxon>Clytiidae</taxon>
        <taxon>Clytia</taxon>
    </lineage>
</organism>
<dbReference type="RefSeq" id="XP_066921055.1">
    <property type="nucleotide sequence ID" value="XM_067064954.1"/>
</dbReference>
<evidence type="ECO:0000313" key="1">
    <source>
        <dbReference type="EnsemblMetazoa" id="CLYHEMP020987.1"/>
    </source>
</evidence>
<evidence type="ECO:0000313" key="2">
    <source>
        <dbReference type="Proteomes" id="UP000594262"/>
    </source>
</evidence>
<accession>A0A7M5XD13</accession>
<proteinExistence type="predicted"/>
<dbReference type="EnsemblMetazoa" id="CLYHEMT020987.1">
    <property type="protein sequence ID" value="CLYHEMP020987.1"/>
    <property type="gene ID" value="CLYHEMG020987"/>
</dbReference>
<reference evidence="1" key="1">
    <citation type="submission" date="2021-01" db="UniProtKB">
        <authorList>
            <consortium name="EnsemblMetazoa"/>
        </authorList>
    </citation>
    <scope>IDENTIFICATION</scope>
</reference>
<dbReference type="RefSeq" id="XP_066921056.1">
    <property type="nucleotide sequence ID" value="XM_067064955.1"/>
</dbReference>
<dbReference type="AlphaFoldDB" id="A0A7M5XD13"/>
<dbReference type="GeneID" id="136808415"/>
<name>A0A7M5XD13_9CNID</name>